<protein>
    <submittedName>
        <fullName evidence="1">Uncharacterized protein</fullName>
    </submittedName>
</protein>
<reference evidence="1" key="1">
    <citation type="submission" date="2021-02" db="EMBL/GenBank/DDBJ databases">
        <authorList>
            <person name="Nowell W R."/>
        </authorList>
    </citation>
    <scope>NUCLEOTIDE SEQUENCE</scope>
</reference>
<dbReference type="EMBL" id="CAJNOL010000981">
    <property type="protein sequence ID" value="CAF1256161.1"/>
    <property type="molecule type" value="Genomic_DNA"/>
</dbReference>
<sequence>MPLSLKTDNQGIYQIFADTLQSPAIFVNGSFCFWRRQISNGDVIWDRQSTGSCTPSFEIDNSSESIRYIRNILNCQYIDDEEPYEILSNAQDEDELLKFDKSLISLEQQSIVFMEVHQYVFRQH</sequence>
<name>A0A815AI52_9BILA</name>
<keyword evidence="2" id="KW-1185">Reference proteome</keyword>
<dbReference type="AlphaFoldDB" id="A0A815AI52"/>
<accession>A0A815AI52</accession>
<dbReference type="Proteomes" id="UP000663870">
    <property type="component" value="Unassembled WGS sequence"/>
</dbReference>
<evidence type="ECO:0000313" key="2">
    <source>
        <dbReference type="Proteomes" id="UP000663870"/>
    </source>
</evidence>
<comment type="caution">
    <text evidence="1">The sequence shown here is derived from an EMBL/GenBank/DDBJ whole genome shotgun (WGS) entry which is preliminary data.</text>
</comment>
<organism evidence="1 2">
    <name type="scientific">Rotaria sordida</name>
    <dbReference type="NCBI Taxonomy" id="392033"/>
    <lineage>
        <taxon>Eukaryota</taxon>
        <taxon>Metazoa</taxon>
        <taxon>Spiralia</taxon>
        <taxon>Gnathifera</taxon>
        <taxon>Rotifera</taxon>
        <taxon>Eurotatoria</taxon>
        <taxon>Bdelloidea</taxon>
        <taxon>Philodinida</taxon>
        <taxon>Philodinidae</taxon>
        <taxon>Rotaria</taxon>
    </lineage>
</organism>
<proteinExistence type="predicted"/>
<gene>
    <name evidence="1" type="ORF">JXQ802_LOCUS27242</name>
</gene>
<evidence type="ECO:0000313" key="1">
    <source>
        <dbReference type="EMBL" id="CAF1256161.1"/>
    </source>
</evidence>